<evidence type="ECO:0000313" key="2">
    <source>
        <dbReference type="EMBL" id="RTR26833.1"/>
    </source>
</evidence>
<dbReference type="PRINTS" id="PR00598">
    <property type="entry name" value="HTHMARR"/>
</dbReference>
<evidence type="ECO:0000313" key="3">
    <source>
        <dbReference type="Proteomes" id="UP000277766"/>
    </source>
</evidence>
<dbReference type="PANTHER" id="PTHR33164">
    <property type="entry name" value="TRANSCRIPTIONAL REGULATOR, MARR FAMILY"/>
    <property type="match status" value="1"/>
</dbReference>
<dbReference type="Proteomes" id="UP000277766">
    <property type="component" value="Unassembled WGS sequence"/>
</dbReference>
<evidence type="ECO:0000259" key="1">
    <source>
        <dbReference type="PROSITE" id="PS50995"/>
    </source>
</evidence>
<dbReference type="InterPro" id="IPR039422">
    <property type="entry name" value="MarR/SlyA-like"/>
</dbReference>
<sequence>MGRLSETETAAWRGFLSVHGRVWKQLDAELQQAFGLGLPAYESLLTLEEQGELRMTELAQRLRFSSGGLTRLTDRLEKEGLVQRVRCDTDGRSFQVSLTGPGKHQLQRMHVVHLRGVREQFLSHLDDTEQALLGRIWGRMEGGGA</sequence>
<feature type="domain" description="HTH marR-type" evidence="1">
    <location>
        <begin position="1"/>
        <end position="142"/>
    </location>
</feature>
<dbReference type="InterPro" id="IPR000835">
    <property type="entry name" value="HTH_MarR-typ"/>
</dbReference>
<dbReference type="PROSITE" id="PS50995">
    <property type="entry name" value="HTH_MARR_2"/>
    <property type="match status" value="1"/>
</dbReference>
<protein>
    <submittedName>
        <fullName evidence="2">MarR family transcriptional regulator</fullName>
    </submittedName>
</protein>
<dbReference type="EMBL" id="RXPE01000013">
    <property type="protein sequence ID" value="RTR26833.1"/>
    <property type="molecule type" value="Genomic_DNA"/>
</dbReference>
<comment type="caution">
    <text evidence="2">The sequence shown here is derived from an EMBL/GenBank/DDBJ whole genome shotgun (WGS) entry which is preliminary data.</text>
</comment>
<proteinExistence type="predicted"/>
<dbReference type="SMART" id="SM00347">
    <property type="entry name" value="HTH_MARR"/>
    <property type="match status" value="1"/>
</dbReference>
<dbReference type="RefSeq" id="WP_126352134.1">
    <property type="nucleotide sequence ID" value="NZ_CP086382.1"/>
</dbReference>
<dbReference type="InterPro" id="IPR036390">
    <property type="entry name" value="WH_DNA-bd_sf"/>
</dbReference>
<dbReference type="GO" id="GO:0006950">
    <property type="term" value="P:response to stress"/>
    <property type="evidence" value="ECO:0007669"/>
    <property type="project" value="TreeGrafter"/>
</dbReference>
<reference evidence="2 3" key="1">
    <citation type="submission" date="2018-12" db="EMBL/GenBank/DDBJ databases">
        <title>Deinococcus radiophilus ATCC 27603 genome sequencing and assembly.</title>
        <authorList>
            <person name="Maclea K.S."/>
            <person name="Maynard C.R."/>
        </authorList>
    </citation>
    <scope>NUCLEOTIDE SEQUENCE [LARGE SCALE GENOMIC DNA]</scope>
    <source>
        <strain evidence="2 3">ATCC 27603</strain>
    </source>
</reference>
<dbReference type="GO" id="GO:0003700">
    <property type="term" value="F:DNA-binding transcription factor activity"/>
    <property type="evidence" value="ECO:0007669"/>
    <property type="project" value="InterPro"/>
</dbReference>
<dbReference type="Pfam" id="PF01047">
    <property type="entry name" value="MarR"/>
    <property type="match status" value="1"/>
</dbReference>
<keyword evidence="3" id="KW-1185">Reference proteome</keyword>
<dbReference type="InterPro" id="IPR036388">
    <property type="entry name" value="WH-like_DNA-bd_sf"/>
</dbReference>
<name>A0A3S0RF16_9DEIO</name>
<dbReference type="OrthoDB" id="5195026at2"/>
<dbReference type="PANTHER" id="PTHR33164:SF43">
    <property type="entry name" value="HTH-TYPE TRANSCRIPTIONAL REPRESSOR YETL"/>
    <property type="match status" value="1"/>
</dbReference>
<gene>
    <name evidence="2" type="ORF">EJ104_07495</name>
</gene>
<dbReference type="SUPFAM" id="SSF46785">
    <property type="entry name" value="Winged helix' DNA-binding domain"/>
    <property type="match status" value="1"/>
</dbReference>
<dbReference type="Gene3D" id="1.10.10.10">
    <property type="entry name" value="Winged helix-like DNA-binding domain superfamily/Winged helix DNA-binding domain"/>
    <property type="match status" value="1"/>
</dbReference>
<accession>A0A3S0RF16</accession>
<organism evidence="2 3">
    <name type="scientific">Deinococcus radiophilus</name>
    <dbReference type="NCBI Taxonomy" id="32062"/>
    <lineage>
        <taxon>Bacteria</taxon>
        <taxon>Thermotogati</taxon>
        <taxon>Deinococcota</taxon>
        <taxon>Deinococci</taxon>
        <taxon>Deinococcales</taxon>
        <taxon>Deinococcaceae</taxon>
        <taxon>Deinococcus</taxon>
    </lineage>
</organism>
<dbReference type="AlphaFoldDB" id="A0A3S0RF16"/>